<protein>
    <submittedName>
        <fullName evidence="8">Chaperone protein DnaJ</fullName>
    </submittedName>
    <submittedName>
        <fullName evidence="9">Molecular chaperone DnaJ</fullName>
    </submittedName>
</protein>
<dbReference type="STRING" id="754436.JCM19237_1345"/>
<keyword evidence="4" id="KW-0863">Zinc-finger</keyword>
<dbReference type="InterPro" id="IPR002939">
    <property type="entry name" value="DnaJ_C"/>
</dbReference>
<evidence type="ECO:0000256" key="3">
    <source>
        <dbReference type="ARBA" id="ARBA00022737"/>
    </source>
</evidence>
<dbReference type="GO" id="GO:0042026">
    <property type="term" value="P:protein refolding"/>
    <property type="evidence" value="ECO:0007669"/>
    <property type="project" value="TreeGrafter"/>
</dbReference>
<dbReference type="CDD" id="cd10747">
    <property type="entry name" value="DnaJ_C"/>
    <property type="match status" value="1"/>
</dbReference>
<evidence type="ECO:0000313" key="9">
    <source>
        <dbReference type="EMBL" id="KLV02313.1"/>
    </source>
</evidence>
<evidence type="ECO:0000256" key="4">
    <source>
        <dbReference type="ARBA" id="ARBA00022771"/>
    </source>
</evidence>
<dbReference type="OrthoDB" id="9779889at2"/>
<evidence type="ECO:0000256" key="1">
    <source>
        <dbReference type="ARBA" id="ARBA00022705"/>
    </source>
</evidence>
<sequence length="295" mass="32400">MSKRDYYEVLGLAKNASEKEIKKAYKRLAMKYHPDKNPDNPAAADQFKEVKAAYEILSDKEKKAAYDQFGHRAFERPDMGGGRQQYGGFNDFEDIFGGAFGDMFGRARGGSQFGGFGQRPRRGQDVIFNMDVDLEEIVHGCSKVVELPIYEGNVQTTKKLNIKVPAGIENGGKIRLAGKGEPGANGGQPGDVLIQVNIRPHLRFTREGNNLVCAVKTDFVTAALGGQVEVVTIDGKRVNLKVPAETQTGGKFRMKGQGITDRHGQVGDLLIQVNIETPRNLSEQQKALLKEFAAL</sequence>
<dbReference type="AlphaFoldDB" id="A0A090QQX7"/>
<evidence type="ECO:0000256" key="6">
    <source>
        <dbReference type="ARBA" id="ARBA00023186"/>
    </source>
</evidence>
<evidence type="ECO:0000256" key="5">
    <source>
        <dbReference type="ARBA" id="ARBA00022833"/>
    </source>
</evidence>
<dbReference type="PANTHER" id="PTHR43096:SF48">
    <property type="entry name" value="CHAPERONE PROTEIN DNAJ"/>
    <property type="match status" value="1"/>
</dbReference>
<dbReference type="Gene3D" id="1.10.287.110">
    <property type="entry name" value="DnaJ domain"/>
    <property type="match status" value="1"/>
</dbReference>
<organism evidence="8 10">
    <name type="scientific">Photobacterium aphoticum</name>
    <dbReference type="NCBI Taxonomy" id="754436"/>
    <lineage>
        <taxon>Bacteria</taxon>
        <taxon>Pseudomonadati</taxon>
        <taxon>Pseudomonadota</taxon>
        <taxon>Gammaproteobacteria</taxon>
        <taxon>Vibrionales</taxon>
        <taxon>Vibrionaceae</taxon>
        <taxon>Photobacterium</taxon>
    </lineage>
</organism>
<keyword evidence="5" id="KW-0862">Zinc</keyword>
<dbReference type="PROSITE" id="PS50076">
    <property type="entry name" value="DNAJ_2"/>
    <property type="match status" value="1"/>
</dbReference>
<accession>A0A090QQX7</accession>
<gene>
    <name evidence="9" type="ORF">ABT58_03985</name>
    <name evidence="8" type="ORF">JCM19237_1345</name>
</gene>
<dbReference type="Pfam" id="PF00226">
    <property type="entry name" value="DnaJ"/>
    <property type="match status" value="1"/>
</dbReference>
<reference evidence="9 11" key="2">
    <citation type="submission" date="2015-05" db="EMBL/GenBank/DDBJ databases">
        <title>Photobacterium galathea sp. nov.</title>
        <authorList>
            <person name="Machado H."/>
            <person name="Gram L."/>
        </authorList>
    </citation>
    <scope>NUCLEOTIDE SEQUENCE [LARGE SCALE GENOMIC DNA]</scope>
    <source>
        <strain evidence="9 11">DSM 25995</strain>
    </source>
</reference>
<dbReference type="SMART" id="SM00271">
    <property type="entry name" value="DnaJ"/>
    <property type="match status" value="1"/>
</dbReference>
<evidence type="ECO:0000313" key="10">
    <source>
        <dbReference type="Proteomes" id="UP000029227"/>
    </source>
</evidence>
<dbReference type="PANTHER" id="PTHR43096">
    <property type="entry name" value="DNAJ HOMOLOG 1, MITOCHONDRIAL-RELATED"/>
    <property type="match status" value="1"/>
</dbReference>
<dbReference type="EMBL" id="BBMN01000004">
    <property type="protein sequence ID" value="GAL04673.1"/>
    <property type="molecule type" value="Genomic_DNA"/>
</dbReference>
<evidence type="ECO:0000313" key="8">
    <source>
        <dbReference type="EMBL" id="GAL04673.1"/>
    </source>
</evidence>
<keyword evidence="11" id="KW-1185">Reference proteome</keyword>
<dbReference type="GO" id="GO:0008270">
    <property type="term" value="F:zinc ion binding"/>
    <property type="evidence" value="ECO:0007669"/>
    <property type="project" value="UniProtKB-KW"/>
</dbReference>
<dbReference type="FunFam" id="1.10.287.110:FF:000034">
    <property type="entry name" value="Chaperone protein DnaJ"/>
    <property type="match status" value="1"/>
</dbReference>
<dbReference type="PATRIC" id="fig|754436.4.peg.847"/>
<keyword evidence="3" id="KW-0677">Repeat</keyword>
<dbReference type="Proteomes" id="UP000029227">
    <property type="component" value="Unassembled WGS sequence"/>
</dbReference>
<dbReference type="eggNOG" id="COG0484">
    <property type="taxonomic scope" value="Bacteria"/>
</dbReference>
<evidence type="ECO:0000313" key="11">
    <source>
        <dbReference type="Proteomes" id="UP000036426"/>
    </source>
</evidence>
<dbReference type="InterPro" id="IPR036869">
    <property type="entry name" value="J_dom_sf"/>
</dbReference>
<dbReference type="Gene3D" id="2.60.260.20">
    <property type="entry name" value="Urease metallochaperone UreE, N-terminal domain"/>
    <property type="match status" value="2"/>
</dbReference>
<dbReference type="Pfam" id="PF01556">
    <property type="entry name" value="DnaJ_C"/>
    <property type="match status" value="1"/>
</dbReference>
<dbReference type="GO" id="GO:0006260">
    <property type="term" value="P:DNA replication"/>
    <property type="evidence" value="ECO:0007669"/>
    <property type="project" value="UniProtKB-KW"/>
</dbReference>
<dbReference type="FunFam" id="2.60.260.20:FF:000005">
    <property type="entry name" value="Chaperone protein dnaJ 1, mitochondrial"/>
    <property type="match status" value="1"/>
</dbReference>
<dbReference type="EMBL" id="LDOV01000009">
    <property type="protein sequence ID" value="KLV02313.1"/>
    <property type="molecule type" value="Genomic_DNA"/>
</dbReference>
<dbReference type="GO" id="GO:0051082">
    <property type="term" value="F:unfolded protein binding"/>
    <property type="evidence" value="ECO:0007669"/>
    <property type="project" value="InterPro"/>
</dbReference>
<dbReference type="RefSeq" id="WP_047873063.1">
    <property type="nucleotide sequence ID" value="NZ_BMYC01000014.1"/>
</dbReference>
<evidence type="ECO:0000256" key="2">
    <source>
        <dbReference type="ARBA" id="ARBA00022723"/>
    </source>
</evidence>
<dbReference type="PRINTS" id="PR00625">
    <property type="entry name" value="JDOMAIN"/>
</dbReference>
<dbReference type="InterPro" id="IPR008971">
    <property type="entry name" value="HSP40/DnaJ_pept-bd"/>
</dbReference>
<dbReference type="Proteomes" id="UP000036426">
    <property type="component" value="Unassembled WGS sequence"/>
</dbReference>
<dbReference type="InterPro" id="IPR018253">
    <property type="entry name" value="DnaJ_domain_CS"/>
</dbReference>
<name>A0A090QQX7_9GAMM</name>
<dbReference type="SUPFAM" id="SSF49493">
    <property type="entry name" value="HSP40/DnaJ peptide-binding domain"/>
    <property type="match status" value="2"/>
</dbReference>
<keyword evidence="6" id="KW-0143">Chaperone</keyword>
<dbReference type="PROSITE" id="PS00636">
    <property type="entry name" value="DNAJ_1"/>
    <property type="match status" value="1"/>
</dbReference>
<dbReference type="GO" id="GO:0005737">
    <property type="term" value="C:cytoplasm"/>
    <property type="evidence" value="ECO:0007669"/>
    <property type="project" value="TreeGrafter"/>
</dbReference>
<dbReference type="InterPro" id="IPR001623">
    <property type="entry name" value="DnaJ_domain"/>
</dbReference>
<keyword evidence="1" id="KW-0235">DNA replication</keyword>
<comment type="caution">
    <text evidence="8">The sequence shown here is derived from an EMBL/GenBank/DDBJ whole genome shotgun (WGS) entry which is preliminary data.</text>
</comment>
<dbReference type="SUPFAM" id="SSF46565">
    <property type="entry name" value="Chaperone J-domain"/>
    <property type="match status" value="1"/>
</dbReference>
<evidence type="ECO:0000259" key="7">
    <source>
        <dbReference type="PROSITE" id="PS50076"/>
    </source>
</evidence>
<reference evidence="8 10" key="1">
    <citation type="journal article" date="2014" name="Genome Announc.">
        <title>Draft Genome Sequences of Two Vibrionaceae Species, Vibrio ponticus C121 and Photobacterium aphoticum C119, Isolated as Coral Reef Microbiota.</title>
        <authorList>
            <person name="Al-saari N."/>
            <person name="Meirelles P.M."/>
            <person name="Mino S."/>
            <person name="Suda W."/>
            <person name="Oshima K."/>
            <person name="Hattori M."/>
            <person name="Ohkuma M."/>
            <person name="Thompson F.L."/>
            <person name="Gomez-Gil B."/>
            <person name="Sawabe T."/>
            <person name="Sawabe T."/>
        </authorList>
    </citation>
    <scope>NUCLEOTIDE SEQUENCE [LARGE SCALE GENOMIC DNA]</scope>
    <source>
        <strain evidence="8 10">JCM 19237</strain>
    </source>
</reference>
<feature type="domain" description="J" evidence="7">
    <location>
        <begin position="5"/>
        <end position="70"/>
    </location>
</feature>
<keyword evidence="2" id="KW-0479">Metal-binding</keyword>
<dbReference type="FunFam" id="2.60.260.20:FF:000009">
    <property type="entry name" value="Putative Mitochondrial DnaJ chaperone"/>
    <property type="match status" value="1"/>
</dbReference>
<dbReference type="CDD" id="cd06257">
    <property type="entry name" value="DnaJ"/>
    <property type="match status" value="1"/>
</dbReference>
<proteinExistence type="predicted"/>